<evidence type="ECO:0000256" key="7">
    <source>
        <dbReference type="ARBA" id="ARBA00023242"/>
    </source>
</evidence>
<keyword evidence="6 8" id="KW-0804">Transcription</keyword>
<dbReference type="eggNOG" id="KOG0627">
    <property type="taxonomic scope" value="Eukaryota"/>
</dbReference>
<sequence length="670" mass="72799">MDSGEGSGGKAALGTGQGADFVKKLYRMLSDTTHRDVVRWSDGGASFIVFDNNEFTKNVLPQHFKHSNFASFVRQLNKYDFHKVRASDETVATGPNGDQAWEFVHPQFRLGNDGNIEGIKRKAPSQRPKKESEEPGPSNQEQQLQVSALQQRLDEVIRRVDGLVEQYHHVLQEVIQIGHHVRQNDAILDRIMREARMPPDVGHRDDAHYLNDGTGHPQMPRHGHHGPPPPPHHLSPQAMAHPPMQPQHGPPPPTPMHPAAATPIQQAERFLQHPPHPSHPQHGHSSSYSVMNGNGVPDPVSLSGFGNTASQSGIVLDATDPQISTTFRQETRRPQGLRKKSTGFVPPQWQEPPKVLLVEDDPTCRKIGLKFLEAAGCLGYYASDGYEAIKKFNDANGPQFDMILMDIVMPNLDGVSTTSIIRTAKPDMKDPPVIAMTSNIRASDINLYFNAGMIDVLPKPFTRDGLLQVLQKYLSPLLAHPDANGNTNGSNTLQPPGYSSVTPKQESKTSGSPPIVKSEYDGTTNSHADDEDEDDDGAHHSTPDSSVGIVPSTGISQNSHHHPHHQQHHHHNSTGGMDVNSDYTFSEMPSSGGGPGQSFSSNGSGGPGNVESEMLNASAGIYAPGLGGMAGTGIGQGSSPRGAVRRPMETGAHDEYGDPRMKRMRFNNAA</sequence>
<dbReference type="SUPFAM" id="SSF52172">
    <property type="entry name" value="CheY-like"/>
    <property type="match status" value="1"/>
</dbReference>
<dbReference type="OMA" id="TNVDPGW"/>
<dbReference type="eggNOG" id="KOG0519">
    <property type="taxonomic scope" value="Eukaryota"/>
</dbReference>
<feature type="compositionally biased region" description="Basic residues" evidence="10">
    <location>
        <begin position="559"/>
        <end position="572"/>
    </location>
</feature>
<feature type="region of interest" description="Disordered" evidence="10">
    <location>
        <begin position="630"/>
        <end position="670"/>
    </location>
</feature>
<keyword evidence="4 8" id="KW-0805">Transcription regulation</keyword>
<organism evidence="12 13">
    <name type="scientific">Dactylellina haptotyla (strain CBS 200.50)</name>
    <name type="common">Nematode-trapping fungus</name>
    <name type="synonym">Monacrosporium haptotylum</name>
    <dbReference type="NCBI Taxonomy" id="1284197"/>
    <lineage>
        <taxon>Eukaryota</taxon>
        <taxon>Fungi</taxon>
        <taxon>Dikarya</taxon>
        <taxon>Ascomycota</taxon>
        <taxon>Pezizomycotina</taxon>
        <taxon>Orbiliomycetes</taxon>
        <taxon>Orbiliales</taxon>
        <taxon>Orbiliaceae</taxon>
        <taxon>Dactylellina</taxon>
    </lineage>
</organism>
<dbReference type="PROSITE" id="PS00434">
    <property type="entry name" value="HSF_DOMAIN"/>
    <property type="match status" value="1"/>
</dbReference>
<dbReference type="Gene3D" id="3.40.50.2300">
    <property type="match status" value="1"/>
</dbReference>
<comment type="subcellular location">
    <subcellularLocation>
        <location evidence="1 8">Nucleus</location>
    </subcellularLocation>
</comment>
<dbReference type="HOGENOM" id="CLU_008776_3_1_1"/>
<feature type="compositionally biased region" description="Polar residues" evidence="10">
    <location>
        <begin position="484"/>
        <end position="512"/>
    </location>
</feature>
<feature type="compositionally biased region" description="Basic and acidic residues" evidence="10">
    <location>
        <begin position="646"/>
        <end position="661"/>
    </location>
</feature>
<dbReference type="InterPro" id="IPR001789">
    <property type="entry name" value="Sig_transdc_resp-reg_receiver"/>
</dbReference>
<dbReference type="InterPro" id="IPR011006">
    <property type="entry name" value="CheY-like_superfamily"/>
</dbReference>
<feature type="domain" description="Response regulatory" evidence="11">
    <location>
        <begin position="354"/>
        <end position="474"/>
    </location>
</feature>
<evidence type="ECO:0000259" key="11">
    <source>
        <dbReference type="PROSITE" id="PS50110"/>
    </source>
</evidence>
<evidence type="ECO:0000256" key="10">
    <source>
        <dbReference type="SAM" id="MobiDB-lite"/>
    </source>
</evidence>
<dbReference type="InterPro" id="IPR014402">
    <property type="entry name" value="Sig_transdc_resp-reg_Skn7"/>
</dbReference>
<dbReference type="SUPFAM" id="SSF46785">
    <property type="entry name" value="Winged helix' DNA-binding domain"/>
    <property type="match status" value="1"/>
</dbReference>
<dbReference type="GO" id="GO:0003700">
    <property type="term" value="F:DNA-binding transcription factor activity"/>
    <property type="evidence" value="ECO:0007669"/>
    <property type="project" value="UniProtKB-UniRule"/>
</dbReference>
<evidence type="ECO:0000313" key="13">
    <source>
        <dbReference type="Proteomes" id="UP000015100"/>
    </source>
</evidence>
<protein>
    <recommendedName>
        <fullName evidence="8">Transcription factor</fullName>
    </recommendedName>
</protein>
<evidence type="ECO:0000256" key="8">
    <source>
        <dbReference type="PIRNR" id="PIRNR002595"/>
    </source>
</evidence>
<proteinExistence type="predicted"/>
<dbReference type="PANTHER" id="PTHR45339:SF1">
    <property type="entry name" value="HYBRID SIGNAL TRANSDUCTION HISTIDINE KINASE J"/>
    <property type="match status" value="1"/>
</dbReference>
<feature type="modified residue" description="4-aspartylphosphate" evidence="9">
    <location>
        <position position="406"/>
    </location>
</feature>
<evidence type="ECO:0000256" key="6">
    <source>
        <dbReference type="ARBA" id="ARBA00023163"/>
    </source>
</evidence>
<comment type="caution">
    <text evidence="12">The sequence shown here is derived from an EMBL/GenBank/DDBJ whole genome shotgun (WGS) entry which is preliminary data.</text>
</comment>
<dbReference type="Pfam" id="PF00072">
    <property type="entry name" value="Response_reg"/>
    <property type="match status" value="1"/>
</dbReference>
<dbReference type="PANTHER" id="PTHR45339">
    <property type="entry name" value="HYBRID SIGNAL TRANSDUCTION HISTIDINE KINASE J"/>
    <property type="match status" value="1"/>
</dbReference>
<evidence type="ECO:0000256" key="9">
    <source>
        <dbReference type="PROSITE-ProRule" id="PRU00169"/>
    </source>
</evidence>
<reference evidence="13" key="2">
    <citation type="submission" date="2013-04" db="EMBL/GenBank/DDBJ databases">
        <title>Genomic mechanisms accounting for the adaptation to parasitism in nematode-trapping fungi.</title>
        <authorList>
            <person name="Ahren D.G."/>
        </authorList>
    </citation>
    <scope>NUCLEOTIDE SEQUENCE [LARGE SCALE GENOMIC DNA]</scope>
    <source>
        <strain evidence="13">CBS 200.50</strain>
    </source>
</reference>
<evidence type="ECO:0000256" key="2">
    <source>
        <dbReference type="ARBA" id="ARBA00022553"/>
    </source>
</evidence>
<dbReference type="GO" id="GO:0006357">
    <property type="term" value="P:regulation of transcription by RNA polymerase II"/>
    <property type="evidence" value="ECO:0007669"/>
    <property type="project" value="UniProtKB-UniRule"/>
</dbReference>
<dbReference type="CDD" id="cd17546">
    <property type="entry name" value="REC_hyHK_CKI1_RcsC-like"/>
    <property type="match status" value="1"/>
</dbReference>
<evidence type="ECO:0000256" key="3">
    <source>
        <dbReference type="ARBA" id="ARBA00023012"/>
    </source>
</evidence>
<keyword evidence="13" id="KW-1185">Reference proteome</keyword>
<dbReference type="EMBL" id="AQGS01000016">
    <property type="protein sequence ID" value="EPS45438.1"/>
    <property type="molecule type" value="Genomic_DNA"/>
</dbReference>
<dbReference type="OrthoDB" id="424572at2759"/>
<dbReference type="GO" id="GO:0005634">
    <property type="term" value="C:nucleus"/>
    <property type="evidence" value="ECO:0007669"/>
    <property type="project" value="UniProtKB-SubCell"/>
</dbReference>
<feature type="compositionally biased region" description="Basic and acidic residues" evidence="10">
    <location>
        <begin position="198"/>
        <end position="209"/>
    </location>
</feature>
<keyword evidence="7 8" id="KW-0539">Nucleus</keyword>
<name>S8C134_DACHA</name>
<accession>S8C134</accession>
<dbReference type="SMART" id="SM00415">
    <property type="entry name" value="HSF"/>
    <property type="match status" value="1"/>
</dbReference>
<dbReference type="SMART" id="SM00448">
    <property type="entry name" value="REC"/>
    <property type="match status" value="1"/>
</dbReference>
<feature type="compositionally biased region" description="Pro residues" evidence="10">
    <location>
        <begin position="243"/>
        <end position="256"/>
    </location>
</feature>
<dbReference type="InterPro" id="IPR000232">
    <property type="entry name" value="HSF_DNA-bd"/>
</dbReference>
<dbReference type="FunFam" id="1.10.10.10:FF:000027">
    <property type="entry name" value="Heat shock transcription factor 1"/>
    <property type="match status" value="1"/>
</dbReference>
<dbReference type="Pfam" id="PF00447">
    <property type="entry name" value="HSF_DNA-bind"/>
    <property type="match status" value="1"/>
</dbReference>
<dbReference type="InterPro" id="IPR036390">
    <property type="entry name" value="WH_DNA-bd_sf"/>
</dbReference>
<keyword evidence="5 8" id="KW-0238">DNA-binding</keyword>
<feature type="region of interest" description="Disordered" evidence="10">
    <location>
        <begin position="481"/>
        <end position="612"/>
    </location>
</feature>
<dbReference type="InterPro" id="IPR036388">
    <property type="entry name" value="WH-like_DNA-bd_sf"/>
</dbReference>
<feature type="region of interest" description="Disordered" evidence="10">
    <location>
        <begin position="112"/>
        <end position="147"/>
    </location>
</feature>
<evidence type="ECO:0000256" key="5">
    <source>
        <dbReference type="ARBA" id="ARBA00023125"/>
    </source>
</evidence>
<feature type="region of interest" description="Disordered" evidence="10">
    <location>
        <begin position="198"/>
        <end position="295"/>
    </location>
</feature>
<keyword evidence="2 9" id="KW-0597">Phosphoprotein</keyword>
<evidence type="ECO:0000313" key="12">
    <source>
        <dbReference type="EMBL" id="EPS45438.1"/>
    </source>
</evidence>
<dbReference type="PROSITE" id="PS50110">
    <property type="entry name" value="RESPONSE_REGULATORY"/>
    <property type="match status" value="1"/>
</dbReference>
<evidence type="ECO:0000256" key="4">
    <source>
        <dbReference type="ARBA" id="ARBA00023015"/>
    </source>
</evidence>
<gene>
    <name evidence="12" type="ORF">H072_552</name>
</gene>
<dbReference type="Proteomes" id="UP000015100">
    <property type="component" value="Unassembled WGS sequence"/>
</dbReference>
<dbReference type="Gene3D" id="1.10.10.10">
    <property type="entry name" value="Winged helix-like DNA-binding domain superfamily/Winged helix DNA-binding domain"/>
    <property type="match status" value="1"/>
</dbReference>
<dbReference type="STRING" id="1284197.S8C134"/>
<dbReference type="GO" id="GO:0043565">
    <property type="term" value="F:sequence-specific DNA binding"/>
    <property type="evidence" value="ECO:0007669"/>
    <property type="project" value="InterPro"/>
</dbReference>
<reference evidence="12 13" key="1">
    <citation type="journal article" date="2013" name="PLoS Genet.">
        <title>Genomic mechanisms accounting for the adaptation to parasitism in nematode-trapping fungi.</title>
        <authorList>
            <person name="Meerupati T."/>
            <person name="Andersson K.M."/>
            <person name="Friman E."/>
            <person name="Kumar D."/>
            <person name="Tunlid A."/>
            <person name="Ahren D."/>
        </authorList>
    </citation>
    <scope>NUCLEOTIDE SEQUENCE [LARGE SCALE GENOMIC DNA]</scope>
    <source>
        <strain evidence="12 13">CBS 200.50</strain>
    </source>
</reference>
<dbReference type="GO" id="GO:0000156">
    <property type="term" value="F:phosphorelay response regulator activity"/>
    <property type="evidence" value="ECO:0007669"/>
    <property type="project" value="InterPro"/>
</dbReference>
<feature type="region of interest" description="Disordered" evidence="10">
    <location>
        <begin position="327"/>
        <end position="346"/>
    </location>
</feature>
<dbReference type="AlphaFoldDB" id="S8C134"/>
<evidence type="ECO:0000256" key="1">
    <source>
        <dbReference type="ARBA" id="ARBA00004123"/>
    </source>
</evidence>
<keyword evidence="3" id="KW-0902">Two-component regulatory system</keyword>
<dbReference type="PRINTS" id="PR00056">
    <property type="entry name" value="HSFDOMAIN"/>
</dbReference>
<dbReference type="PIRSF" id="PIRSF002595">
    <property type="entry name" value="RR_SKN7"/>
    <property type="match status" value="1"/>
</dbReference>